<feature type="non-terminal residue" evidence="2">
    <location>
        <position position="106"/>
    </location>
</feature>
<sequence length="106" mass="11336">GRRPSRRIHPRSDPGAAGPVERGRGSERSRLLGGRQPDRVHRRRGLPRSDAGNRADLDPDRGCAGADRRRVSALRVGPDRAQGPGRPPADPRTGPGGRAAGFALRL</sequence>
<organism evidence="2">
    <name type="scientific">uncultured Thermomicrobiales bacterium</name>
    <dbReference type="NCBI Taxonomy" id="1645740"/>
    <lineage>
        <taxon>Bacteria</taxon>
        <taxon>Pseudomonadati</taxon>
        <taxon>Thermomicrobiota</taxon>
        <taxon>Thermomicrobia</taxon>
        <taxon>Thermomicrobiales</taxon>
        <taxon>environmental samples</taxon>
    </lineage>
</organism>
<name>A0A6J4UIC7_9BACT</name>
<dbReference type="EMBL" id="CADCWE010000196">
    <property type="protein sequence ID" value="CAA9551658.1"/>
    <property type="molecule type" value="Genomic_DNA"/>
</dbReference>
<feature type="compositionally biased region" description="Basic and acidic residues" evidence="1">
    <location>
        <begin position="21"/>
        <end position="30"/>
    </location>
</feature>
<accession>A0A6J4UIC7</accession>
<feature type="region of interest" description="Disordered" evidence="1">
    <location>
        <begin position="1"/>
        <end position="106"/>
    </location>
</feature>
<evidence type="ECO:0000256" key="1">
    <source>
        <dbReference type="SAM" id="MobiDB-lite"/>
    </source>
</evidence>
<protein>
    <submittedName>
        <fullName evidence="2">Uncharacterized protein</fullName>
    </submittedName>
</protein>
<evidence type="ECO:0000313" key="2">
    <source>
        <dbReference type="EMBL" id="CAA9551658.1"/>
    </source>
</evidence>
<feature type="non-terminal residue" evidence="2">
    <location>
        <position position="1"/>
    </location>
</feature>
<proteinExistence type="predicted"/>
<reference evidence="2" key="1">
    <citation type="submission" date="2020-02" db="EMBL/GenBank/DDBJ databases">
        <authorList>
            <person name="Meier V. D."/>
        </authorList>
    </citation>
    <scope>NUCLEOTIDE SEQUENCE</scope>
    <source>
        <strain evidence="2">AVDCRST_MAG73</strain>
    </source>
</reference>
<feature type="compositionally biased region" description="Basic and acidic residues" evidence="1">
    <location>
        <begin position="51"/>
        <end position="70"/>
    </location>
</feature>
<gene>
    <name evidence="2" type="ORF">AVDCRST_MAG73-2861</name>
</gene>
<dbReference type="AlphaFoldDB" id="A0A6J4UIC7"/>